<feature type="region of interest" description="Disordered" evidence="1">
    <location>
        <begin position="54"/>
        <end position="143"/>
    </location>
</feature>
<evidence type="ECO:0000256" key="1">
    <source>
        <dbReference type="SAM" id="MobiDB-lite"/>
    </source>
</evidence>
<dbReference type="Pfam" id="PF11595">
    <property type="entry name" value="DUF3245"/>
    <property type="match status" value="1"/>
</dbReference>
<dbReference type="PANTHER" id="PTHR35741">
    <property type="entry name" value="FACTOR CWC22-LIKE PROTEIN, PUTATIVE (DUF3245)-RELATED"/>
    <property type="match status" value="1"/>
</dbReference>
<proteinExistence type="predicted"/>
<dbReference type="InterPro" id="IPR021641">
    <property type="entry name" value="DUF3245"/>
</dbReference>
<evidence type="ECO:0000313" key="2">
    <source>
        <dbReference type="Proteomes" id="UP000813463"/>
    </source>
</evidence>
<protein>
    <submittedName>
        <fullName evidence="3">Uncharacterized protein</fullName>
    </submittedName>
</protein>
<feature type="compositionally biased region" description="Acidic residues" evidence="1">
    <location>
        <begin position="105"/>
        <end position="116"/>
    </location>
</feature>
<dbReference type="OrthoDB" id="1908779at2759"/>
<reference evidence="3" key="2">
    <citation type="submission" date="2025-08" db="UniProtKB">
        <authorList>
            <consortium name="RefSeq"/>
        </authorList>
    </citation>
    <scope>IDENTIFICATION</scope>
    <source>
        <tissue evidence="3">Leaf</tissue>
    </source>
</reference>
<keyword evidence="2" id="KW-1185">Reference proteome</keyword>
<accession>A0A9R0JYG7</accession>
<feature type="compositionally biased region" description="Basic residues" evidence="1">
    <location>
        <begin position="79"/>
        <end position="89"/>
    </location>
</feature>
<reference evidence="2" key="1">
    <citation type="journal article" date="2021" name="Nat. Commun.">
        <title>Genomic analyses provide insights into spinach domestication and the genetic basis of agronomic traits.</title>
        <authorList>
            <person name="Cai X."/>
            <person name="Sun X."/>
            <person name="Xu C."/>
            <person name="Sun H."/>
            <person name="Wang X."/>
            <person name="Ge C."/>
            <person name="Zhang Z."/>
            <person name="Wang Q."/>
            <person name="Fei Z."/>
            <person name="Jiao C."/>
            <person name="Wang Q."/>
        </authorList>
    </citation>
    <scope>NUCLEOTIDE SEQUENCE [LARGE SCALE GENOMIC DNA]</scope>
    <source>
        <strain evidence="2">cv. Varoflay</strain>
    </source>
</reference>
<dbReference type="KEGG" id="soe:110790614"/>
<dbReference type="RefSeq" id="XP_021851100.1">
    <property type="nucleotide sequence ID" value="XM_021995408.2"/>
</dbReference>
<dbReference type="Proteomes" id="UP000813463">
    <property type="component" value="Chromosome 3"/>
</dbReference>
<dbReference type="GeneID" id="110790614"/>
<dbReference type="PANTHER" id="PTHR35741:SF1">
    <property type="entry name" value="FACTOR CWC22-LIKE PROTEIN, PUTATIVE (DUF3245)-RELATED"/>
    <property type="match status" value="1"/>
</dbReference>
<gene>
    <name evidence="3" type="primary">LOC110790614</name>
</gene>
<name>A0A9R0JYG7_SPIOL</name>
<organism evidence="2 3">
    <name type="scientific">Spinacia oleracea</name>
    <name type="common">Spinach</name>
    <dbReference type="NCBI Taxonomy" id="3562"/>
    <lineage>
        <taxon>Eukaryota</taxon>
        <taxon>Viridiplantae</taxon>
        <taxon>Streptophyta</taxon>
        <taxon>Embryophyta</taxon>
        <taxon>Tracheophyta</taxon>
        <taxon>Spermatophyta</taxon>
        <taxon>Magnoliopsida</taxon>
        <taxon>eudicotyledons</taxon>
        <taxon>Gunneridae</taxon>
        <taxon>Pentapetalae</taxon>
        <taxon>Caryophyllales</taxon>
        <taxon>Chenopodiaceae</taxon>
        <taxon>Chenopodioideae</taxon>
        <taxon>Anserineae</taxon>
        <taxon>Spinacia</taxon>
    </lineage>
</organism>
<sequence>MHLMKITSTKVEPPPSLPKLMTLTKGLKLAEQWVKNMPGDVEEAVEIETECRPSRLGLGAKVPRRSQVGPLTDPVERRLHNKFGLSRKKTAGDEVSNPPPKNEIDNDNDDDDDDENIDSRTNSFSKKRVAPLSRIQQAKKKFK</sequence>
<evidence type="ECO:0000313" key="3">
    <source>
        <dbReference type="RefSeq" id="XP_021851100.1"/>
    </source>
</evidence>
<dbReference type="AlphaFoldDB" id="A0A9R0JYG7"/>